<accession>A0A226EKX8</accession>
<evidence type="ECO:0000313" key="3">
    <source>
        <dbReference type="EMBL" id="OXA58292.1"/>
    </source>
</evidence>
<keyword evidence="2" id="KW-1133">Transmembrane helix</keyword>
<feature type="compositionally biased region" description="Basic and acidic residues" evidence="1">
    <location>
        <begin position="95"/>
        <end position="112"/>
    </location>
</feature>
<keyword evidence="2" id="KW-0812">Transmembrane</keyword>
<dbReference type="AlphaFoldDB" id="A0A226EKX8"/>
<gene>
    <name evidence="3" type="ORF">Fcan01_07838</name>
</gene>
<name>A0A226EKX8_FOLCA</name>
<reference evidence="3 4" key="1">
    <citation type="submission" date="2015-12" db="EMBL/GenBank/DDBJ databases">
        <title>The genome of Folsomia candida.</title>
        <authorList>
            <person name="Faddeeva A."/>
            <person name="Derks M.F."/>
            <person name="Anvar Y."/>
            <person name="Smit S."/>
            <person name="Van Straalen N."/>
            <person name="Roelofs D."/>
        </authorList>
    </citation>
    <scope>NUCLEOTIDE SEQUENCE [LARGE SCALE GENOMIC DNA]</scope>
    <source>
        <strain evidence="3 4">VU population</strain>
        <tissue evidence="3">Whole body</tissue>
    </source>
</reference>
<protein>
    <submittedName>
        <fullName evidence="3">Uncharacterized protein</fullName>
    </submittedName>
</protein>
<keyword evidence="4" id="KW-1185">Reference proteome</keyword>
<comment type="caution">
    <text evidence="3">The sequence shown here is derived from an EMBL/GenBank/DDBJ whole genome shotgun (WGS) entry which is preliminary data.</text>
</comment>
<evidence type="ECO:0000256" key="2">
    <source>
        <dbReference type="SAM" id="Phobius"/>
    </source>
</evidence>
<feature type="transmembrane region" description="Helical" evidence="2">
    <location>
        <begin position="21"/>
        <end position="39"/>
    </location>
</feature>
<keyword evidence="2" id="KW-0472">Membrane</keyword>
<dbReference type="EMBL" id="LNIX01000003">
    <property type="protein sequence ID" value="OXA58292.1"/>
    <property type="molecule type" value="Genomic_DNA"/>
</dbReference>
<dbReference type="PROSITE" id="PS51257">
    <property type="entry name" value="PROKAR_LIPOPROTEIN"/>
    <property type="match status" value="1"/>
</dbReference>
<proteinExistence type="predicted"/>
<sequence>MRNKVRIKIPPSGHFHLSPSIVLFSCGILLQILNSFSVMCGSESMFAPNPSHQAVSPDMYRFFIQYQRSHIPSFKDKSSDQSVQGENAGNAGKQDNLELHNKVGDSMDKGTQEESSSYGEKQQQFLPAGLLLPKQFAKSANNPVIFNQANGPFIEKDPSEEVENGHLGLFGTYSDYDLLPPKQVVVRSRPGHFPINHSSGGPPVKRSQSLAAAREGYMCHFKLCQFGTSGKRRWSPLFEFD</sequence>
<organism evidence="3 4">
    <name type="scientific">Folsomia candida</name>
    <name type="common">Springtail</name>
    <dbReference type="NCBI Taxonomy" id="158441"/>
    <lineage>
        <taxon>Eukaryota</taxon>
        <taxon>Metazoa</taxon>
        <taxon>Ecdysozoa</taxon>
        <taxon>Arthropoda</taxon>
        <taxon>Hexapoda</taxon>
        <taxon>Collembola</taxon>
        <taxon>Entomobryomorpha</taxon>
        <taxon>Isotomoidea</taxon>
        <taxon>Isotomidae</taxon>
        <taxon>Proisotominae</taxon>
        <taxon>Folsomia</taxon>
    </lineage>
</organism>
<feature type="region of interest" description="Disordered" evidence="1">
    <location>
        <begin position="74"/>
        <end position="120"/>
    </location>
</feature>
<evidence type="ECO:0000313" key="4">
    <source>
        <dbReference type="Proteomes" id="UP000198287"/>
    </source>
</evidence>
<dbReference type="Proteomes" id="UP000198287">
    <property type="component" value="Unassembled WGS sequence"/>
</dbReference>
<evidence type="ECO:0000256" key="1">
    <source>
        <dbReference type="SAM" id="MobiDB-lite"/>
    </source>
</evidence>